<dbReference type="SMART" id="SM01290">
    <property type="entry name" value="N-glycanase_N"/>
    <property type="match status" value="1"/>
</dbReference>
<organism evidence="4 5">
    <name type="scientific">Flavobacterium ranwuense</name>
    <dbReference type="NCBI Taxonomy" id="2541725"/>
    <lineage>
        <taxon>Bacteria</taxon>
        <taxon>Pseudomonadati</taxon>
        <taxon>Bacteroidota</taxon>
        <taxon>Flavobacteriia</taxon>
        <taxon>Flavobacteriales</taxon>
        <taxon>Flavobacteriaceae</taxon>
        <taxon>Flavobacterium</taxon>
    </lineage>
</organism>
<protein>
    <submittedName>
        <fullName evidence="4">GLPGLI family protein</fullName>
    </submittedName>
</protein>
<proteinExistence type="predicted"/>
<dbReference type="Pfam" id="PF09112">
    <property type="entry name" value="N-glycanase_N"/>
    <property type="match status" value="1"/>
</dbReference>
<dbReference type="InterPro" id="IPR005901">
    <property type="entry name" value="GLPGLI"/>
</dbReference>
<sequence>MKNHFILLFVFCFVFSTLAQKNVKSIKVTYLKSSNGKLIENQDPIFAFASGKTSLITSEKITLKKTNFPIEQFLVDSQAKSISQFAQFKNGKSILNIDSLALGKQTFVLTDDTKKILGYTCKKAKTTVNSNSIELWYTNELNIKGAPTVLGHDLGLVLEMVRNGNFKVTATKIEQLKSVPALLALPNPLPKTVDQLTYKDLIWKSRFTNIAVFEKEIINFSDASKSNDSILRFANGTIILKKVKIPEIKKGNRIFVDLTEQSNGDAYDRTGSVFLIPTDKNISFLDGLKNGAKELPVYENGNGEKYQGVVRTQNYAPLLELMRFFTPFGVKQFNTLQLKNKVWQDSVSYRQDISEMLPALSNQEVWIGMNIGNYDKGGHKASLNITIHPGEDNKQNMWLLPVFNTNNVMEMAGQQYATMFNNEKGLEVTFEVPERYKNFKLRYITTGHGGWGNGDEFVPKKNTILVDSKEVFAFTPWRTDCGSYRLSNPASGNFSDGLSSSDLSRSNWCPGTVTNPIYIDLGNLSPGKHTIQIKIPQGQSEGTSFSSWNVSGCLIGE</sequence>
<gene>
    <name evidence="4" type="ORF">E0I61_07495</name>
</gene>
<evidence type="ECO:0000313" key="5">
    <source>
        <dbReference type="Proteomes" id="UP000294685"/>
    </source>
</evidence>
<dbReference type="NCBIfam" id="TIGR01200">
    <property type="entry name" value="GLPGLI"/>
    <property type="match status" value="1"/>
</dbReference>
<dbReference type="InterPro" id="IPR043022">
    <property type="entry name" value="PngaseF_N_sf"/>
</dbReference>
<dbReference type="EMBL" id="SMLH01000003">
    <property type="protein sequence ID" value="TDE29812.1"/>
    <property type="molecule type" value="Genomic_DNA"/>
</dbReference>
<keyword evidence="1" id="KW-1015">Disulfide bond</keyword>
<keyword evidence="2" id="KW-0732">Signal</keyword>
<feature type="domain" description="Peptide-N-glycosidase F N-terminal" evidence="3">
    <location>
        <begin position="209"/>
        <end position="387"/>
    </location>
</feature>
<dbReference type="InterPro" id="IPR015196">
    <property type="entry name" value="PngaseF_N"/>
</dbReference>
<dbReference type="Proteomes" id="UP000294685">
    <property type="component" value="Unassembled WGS sequence"/>
</dbReference>
<feature type="signal peptide" evidence="2">
    <location>
        <begin position="1"/>
        <end position="19"/>
    </location>
</feature>
<evidence type="ECO:0000256" key="2">
    <source>
        <dbReference type="SAM" id="SignalP"/>
    </source>
</evidence>
<comment type="caution">
    <text evidence="4">The sequence shown here is derived from an EMBL/GenBank/DDBJ whole genome shotgun (WGS) entry which is preliminary data.</text>
</comment>
<name>A0ABY2DVD9_9FLAO</name>
<dbReference type="InterPro" id="IPR014784">
    <property type="entry name" value="Cu2_ascorb_mOase-like_C"/>
</dbReference>
<dbReference type="Pfam" id="PF22252">
    <property type="entry name" value="PNGase_F-II_N"/>
    <property type="match status" value="1"/>
</dbReference>
<dbReference type="Pfam" id="PF09113">
    <property type="entry name" value="N-glycanase_C"/>
    <property type="match status" value="1"/>
</dbReference>
<evidence type="ECO:0000259" key="3">
    <source>
        <dbReference type="SMART" id="SM01290"/>
    </source>
</evidence>
<dbReference type="Gene3D" id="2.60.120.1570">
    <property type="entry name" value="Peptide-N-glycosidase F, N-terminal domain"/>
    <property type="match status" value="1"/>
</dbReference>
<dbReference type="InterPro" id="IPR015197">
    <property type="entry name" value="PngaseF_C"/>
</dbReference>
<dbReference type="RefSeq" id="WP_132070444.1">
    <property type="nucleotide sequence ID" value="NZ_SMLH01000003.1"/>
</dbReference>
<reference evidence="4 5" key="1">
    <citation type="submission" date="2019-03" db="EMBL/GenBank/DDBJ databases">
        <title>Novel species of Flavobacterium.</title>
        <authorList>
            <person name="Liu Q."/>
            <person name="Xin Y.-H."/>
        </authorList>
    </citation>
    <scope>NUCLEOTIDE SEQUENCE [LARGE SCALE GENOMIC DNA]</scope>
    <source>
        <strain evidence="4 5">LB2P22</strain>
    </source>
</reference>
<accession>A0ABY2DVD9</accession>
<dbReference type="SUPFAM" id="SSF49742">
    <property type="entry name" value="PHM/PNGase F"/>
    <property type="match status" value="1"/>
</dbReference>
<dbReference type="Gene3D" id="2.60.120.230">
    <property type="match status" value="1"/>
</dbReference>
<dbReference type="InterPro" id="IPR008977">
    <property type="entry name" value="PHM/PNGase_F_dom_sf"/>
</dbReference>
<evidence type="ECO:0000313" key="4">
    <source>
        <dbReference type="EMBL" id="TDE29812.1"/>
    </source>
</evidence>
<keyword evidence="5" id="KW-1185">Reference proteome</keyword>
<evidence type="ECO:0000256" key="1">
    <source>
        <dbReference type="ARBA" id="ARBA00023157"/>
    </source>
</evidence>
<feature type="chain" id="PRO_5045542316" evidence="2">
    <location>
        <begin position="20"/>
        <end position="557"/>
    </location>
</feature>